<evidence type="ECO:0000256" key="1">
    <source>
        <dbReference type="SAM" id="MobiDB-lite"/>
    </source>
</evidence>
<organism evidence="4 5">
    <name type="scientific">Roseiconus lacunae</name>
    <dbReference type="NCBI Taxonomy" id="2605694"/>
    <lineage>
        <taxon>Bacteria</taxon>
        <taxon>Pseudomonadati</taxon>
        <taxon>Planctomycetota</taxon>
        <taxon>Planctomycetia</taxon>
        <taxon>Pirellulales</taxon>
        <taxon>Pirellulaceae</taxon>
        <taxon>Roseiconus</taxon>
    </lineage>
</organism>
<keyword evidence="5" id="KW-1185">Reference proteome</keyword>
<proteinExistence type="predicted"/>
<dbReference type="SUPFAM" id="SSF56436">
    <property type="entry name" value="C-type lectin-like"/>
    <property type="match status" value="1"/>
</dbReference>
<dbReference type="Pfam" id="PF03781">
    <property type="entry name" value="FGE-sulfatase"/>
    <property type="match status" value="1"/>
</dbReference>
<evidence type="ECO:0000259" key="3">
    <source>
        <dbReference type="Pfam" id="PF03781"/>
    </source>
</evidence>
<evidence type="ECO:0000313" key="4">
    <source>
        <dbReference type="EMBL" id="MDM4014370.1"/>
    </source>
</evidence>
<feature type="region of interest" description="Disordered" evidence="1">
    <location>
        <begin position="72"/>
        <end position="97"/>
    </location>
</feature>
<feature type="region of interest" description="Disordered" evidence="1">
    <location>
        <begin position="339"/>
        <end position="358"/>
    </location>
</feature>
<feature type="region of interest" description="Disordered" evidence="1">
    <location>
        <begin position="296"/>
        <end position="315"/>
    </location>
</feature>
<comment type="caution">
    <text evidence="4">The sequence shown here is derived from an EMBL/GenBank/DDBJ whole genome shotgun (WGS) entry which is preliminary data.</text>
</comment>
<gene>
    <name evidence="4" type="ORF">QTN89_02930</name>
</gene>
<feature type="chain" id="PRO_5045251139" evidence="2">
    <location>
        <begin position="26"/>
        <end position="358"/>
    </location>
</feature>
<feature type="compositionally biased region" description="Basic and acidic residues" evidence="1">
    <location>
        <begin position="300"/>
        <end position="313"/>
    </location>
</feature>
<sequence length="358" mass="40736">MIRSTLLIALGIVSPCLLCTTAVPAEAPAGASAGNVEPIDVPDAVATNEKEMKPYAEKIEHTEQTIQMVPIPGGEFLMGSPESEADRNEDEGPQRNVKVDPFWMGKCEITWEQYDIWNESVDQRMRRMFAKGKTPRDIAVDGVSKPTEPYTDMSFGMGREDYPAICMTQHAARMYCEWLSAKTGRYYRLPTEAEWEYACRAGTKTAYSFGDDADQLDDYGWYYDNSDDTYQRVGQKKPNPWGLHDMHGNVSEWVLDQYTPYDSIKETLNPLVVPKTLYPRIVRGGGWDDDPEVLRSAARKASEEDWKQQDPQDPKSIWYHTDALSVGFRVVRPLNVPSAEQREAKWDKTEPEQKDPEE</sequence>
<reference evidence="4 5" key="1">
    <citation type="submission" date="2023-06" db="EMBL/GenBank/DDBJ databases">
        <title>Roseiconus lacunae JC819 isolated from Gulf of Mannar region, Tamil Nadu.</title>
        <authorList>
            <person name="Pk S."/>
            <person name="Ch S."/>
            <person name="Ch V.R."/>
        </authorList>
    </citation>
    <scope>NUCLEOTIDE SEQUENCE [LARGE SCALE GENOMIC DNA]</scope>
    <source>
        <strain evidence="4 5">JC819</strain>
    </source>
</reference>
<dbReference type="PANTHER" id="PTHR23150:SF19">
    <property type="entry name" value="FORMYLGLYCINE-GENERATING ENZYME"/>
    <property type="match status" value="1"/>
</dbReference>
<name>A0ABT7PCZ2_9BACT</name>
<dbReference type="InterPro" id="IPR051043">
    <property type="entry name" value="Sulfatase_Mod_Factor_Kinase"/>
</dbReference>
<dbReference type="InterPro" id="IPR005532">
    <property type="entry name" value="SUMF_dom"/>
</dbReference>
<feature type="compositionally biased region" description="Basic and acidic residues" evidence="1">
    <location>
        <begin position="340"/>
        <end position="358"/>
    </location>
</feature>
<evidence type="ECO:0000256" key="2">
    <source>
        <dbReference type="SAM" id="SignalP"/>
    </source>
</evidence>
<accession>A0ABT7PCZ2</accession>
<dbReference type="EMBL" id="JASZZN010000002">
    <property type="protein sequence ID" value="MDM4014370.1"/>
    <property type="molecule type" value="Genomic_DNA"/>
</dbReference>
<dbReference type="Gene3D" id="3.90.1580.10">
    <property type="entry name" value="paralog of FGE (formylglycine-generating enzyme)"/>
    <property type="match status" value="1"/>
</dbReference>
<dbReference type="InterPro" id="IPR042095">
    <property type="entry name" value="SUMF_sf"/>
</dbReference>
<keyword evidence="2" id="KW-0732">Signal</keyword>
<dbReference type="RefSeq" id="WP_289162140.1">
    <property type="nucleotide sequence ID" value="NZ_JASZZN010000002.1"/>
</dbReference>
<dbReference type="Proteomes" id="UP001239462">
    <property type="component" value="Unassembled WGS sequence"/>
</dbReference>
<evidence type="ECO:0000313" key="5">
    <source>
        <dbReference type="Proteomes" id="UP001239462"/>
    </source>
</evidence>
<dbReference type="InterPro" id="IPR016187">
    <property type="entry name" value="CTDL_fold"/>
</dbReference>
<protein>
    <submittedName>
        <fullName evidence="4">Formylglycine-generating enzyme family protein</fullName>
    </submittedName>
</protein>
<dbReference type="PANTHER" id="PTHR23150">
    <property type="entry name" value="SULFATASE MODIFYING FACTOR 1, 2"/>
    <property type="match status" value="1"/>
</dbReference>
<feature type="domain" description="Sulfatase-modifying factor enzyme-like" evidence="3">
    <location>
        <begin position="67"/>
        <end position="308"/>
    </location>
</feature>
<feature type="compositionally biased region" description="Basic and acidic residues" evidence="1">
    <location>
        <begin position="84"/>
        <end position="93"/>
    </location>
</feature>
<feature type="signal peptide" evidence="2">
    <location>
        <begin position="1"/>
        <end position="25"/>
    </location>
</feature>